<dbReference type="InterPro" id="IPR013785">
    <property type="entry name" value="Aldolase_TIM"/>
</dbReference>
<dbReference type="AlphaFoldDB" id="A0A7C1VXU7"/>
<dbReference type="PANTHER" id="PTHR11911:SF111">
    <property type="entry name" value="INOSINE-5'-MONOPHOSPHATE DEHYDROGENASE"/>
    <property type="match status" value="1"/>
</dbReference>
<evidence type="ECO:0000256" key="7">
    <source>
        <dbReference type="ARBA" id="ARBA00023027"/>
    </source>
</evidence>
<feature type="domain" description="IMP dehydrogenase/GMP reductase" evidence="9">
    <location>
        <begin position="2"/>
        <end position="287"/>
    </location>
</feature>
<keyword evidence="6 10" id="KW-0560">Oxidoreductase</keyword>
<dbReference type="EMBL" id="DRIH01000267">
    <property type="protein sequence ID" value="HEC68606.1"/>
    <property type="molecule type" value="Genomic_DNA"/>
</dbReference>
<dbReference type="Proteomes" id="UP000885738">
    <property type="component" value="Unassembled WGS sequence"/>
</dbReference>
<comment type="cofactor">
    <cofactor evidence="1">
        <name>K(+)</name>
        <dbReference type="ChEBI" id="CHEBI:29103"/>
    </cofactor>
</comment>
<keyword evidence="5" id="KW-0630">Potassium</keyword>
<comment type="catalytic activity">
    <reaction evidence="8">
        <text>IMP + NAD(+) + H2O = XMP + NADH + H(+)</text>
        <dbReference type="Rhea" id="RHEA:11708"/>
        <dbReference type="ChEBI" id="CHEBI:15377"/>
        <dbReference type="ChEBI" id="CHEBI:15378"/>
        <dbReference type="ChEBI" id="CHEBI:57464"/>
        <dbReference type="ChEBI" id="CHEBI:57540"/>
        <dbReference type="ChEBI" id="CHEBI:57945"/>
        <dbReference type="ChEBI" id="CHEBI:58053"/>
        <dbReference type="EC" id="1.1.1.205"/>
    </reaction>
</comment>
<accession>A0A7C1VXU7</accession>
<comment type="similarity">
    <text evidence="2">Belongs to the IMPDH/GMPR family.</text>
</comment>
<dbReference type="Gene3D" id="3.20.20.70">
    <property type="entry name" value="Aldolase class I"/>
    <property type="match status" value="1"/>
</dbReference>
<dbReference type="SUPFAM" id="SSF51412">
    <property type="entry name" value="Inosine monophosphate dehydrogenase (IMPDH)"/>
    <property type="match status" value="1"/>
</dbReference>
<dbReference type="EC" id="1.1.1.205" evidence="10"/>
<evidence type="ECO:0000256" key="4">
    <source>
        <dbReference type="ARBA" id="ARBA00022755"/>
    </source>
</evidence>
<dbReference type="Pfam" id="PF00478">
    <property type="entry name" value="IMPDH"/>
    <property type="match status" value="1"/>
</dbReference>
<name>A0A7C1VXU7_DESA2</name>
<protein>
    <submittedName>
        <fullName evidence="10">IMP dehydrogenase</fullName>
        <ecNumber evidence="10">1.1.1.205</ecNumber>
    </submittedName>
</protein>
<keyword evidence="4" id="KW-0658">Purine biosynthesis</keyword>
<dbReference type="InterPro" id="IPR015875">
    <property type="entry name" value="IMP_DH/GMP_Rdtase_CS"/>
</dbReference>
<evidence type="ECO:0000256" key="8">
    <source>
        <dbReference type="ARBA" id="ARBA00048028"/>
    </source>
</evidence>
<evidence type="ECO:0000256" key="6">
    <source>
        <dbReference type="ARBA" id="ARBA00023002"/>
    </source>
</evidence>
<evidence type="ECO:0000256" key="1">
    <source>
        <dbReference type="ARBA" id="ARBA00001958"/>
    </source>
</evidence>
<evidence type="ECO:0000256" key="5">
    <source>
        <dbReference type="ARBA" id="ARBA00022958"/>
    </source>
</evidence>
<dbReference type="PROSITE" id="PS00487">
    <property type="entry name" value="IMP_DH_GMP_RED"/>
    <property type="match status" value="1"/>
</dbReference>
<dbReference type="PANTHER" id="PTHR11911">
    <property type="entry name" value="INOSINE-5-MONOPHOSPHATE DEHYDROGENASE RELATED"/>
    <property type="match status" value="1"/>
</dbReference>
<sequence length="304" mass="32699">IKDIMKLKKYPNACKDELGRLRVGAAIGVGADWEARLQTLINAHVDVIVIDVAHGHSKRVLDVLRSIKTNFPQVEVIAGNIATEEGAEALIKAGADAIKVGVGPGSICTTRVIAGVGVPQITAIMKASNAGRRHNVPIVADGGVKFSGDITKAIAAGANAVMIGSLFAGTEESPGETILYQGRTYKLYRGMGSIGALKEGLSDRYMQNLEIKAKYPFEGREITEKFVPEGIEGRVPYRGPLAGIVYQLIGGLRAGMGYLGCRNIEELQTNARFIKITLAGLRESHVHDVIIVKEAPNYQLERER</sequence>
<organism evidence="10">
    <name type="scientific">Desulfofervidus auxilii</name>
    <dbReference type="NCBI Taxonomy" id="1621989"/>
    <lineage>
        <taxon>Bacteria</taxon>
        <taxon>Pseudomonadati</taxon>
        <taxon>Thermodesulfobacteriota</taxon>
        <taxon>Candidatus Desulfofervidia</taxon>
        <taxon>Candidatus Desulfofervidales</taxon>
        <taxon>Candidatus Desulfofervidaceae</taxon>
        <taxon>Candidatus Desulfofervidus</taxon>
    </lineage>
</organism>
<dbReference type="GO" id="GO:0006183">
    <property type="term" value="P:GTP biosynthetic process"/>
    <property type="evidence" value="ECO:0007669"/>
    <property type="project" value="TreeGrafter"/>
</dbReference>
<keyword evidence="3" id="KW-0332">GMP biosynthesis</keyword>
<comment type="caution">
    <text evidence="10">The sequence shown here is derived from an EMBL/GenBank/DDBJ whole genome shotgun (WGS) entry which is preliminary data.</text>
</comment>
<dbReference type="FunFam" id="3.20.20.70:FF:000424">
    <property type="entry name" value="Inosine-5'-monophosphate dehydrogenase 2"/>
    <property type="match status" value="1"/>
</dbReference>
<dbReference type="InterPro" id="IPR005990">
    <property type="entry name" value="IMP_DH"/>
</dbReference>
<keyword evidence="7" id="KW-0520">NAD</keyword>
<reference evidence="10" key="1">
    <citation type="journal article" date="2020" name="mSystems">
        <title>Genome- and Community-Level Interaction Insights into Carbon Utilization and Element Cycling Functions of Hydrothermarchaeota in Hydrothermal Sediment.</title>
        <authorList>
            <person name="Zhou Z."/>
            <person name="Liu Y."/>
            <person name="Xu W."/>
            <person name="Pan J."/>
            <person name="Luo Z.H."/>
            <person name="Li M."/>
        </authorList>
    </citation>
    <scope>NUCLEOTIDE SEQUENCE [LARGE SCALE GENOMIC DNA]</scope>
    <source>
        <strain evidence="10">HyVt-389</strain>
    </source>
</reference>
<dbReference type="SMART" id="SM01240">
    <property type="entry name" value="IMPDH"/>
    <property type="match status" value="1"/>
</dbReference>
<dbReference type="CDD" id="cd00381">
    <property type="entry name" value="IMPDH"/>
    <property type="match status" value="1"/>
</dbReference>
<evidence type="ECO:0000313" key="10">
    <source>
        <dbReference type="EMBL" id="HEC68606.1"/>
    </source>
</evidence>
<dbReference type="InterPro" id="IPR001093">
    <property type="entry name" value="IMP_DH_GMPRt"/>
</dbReference>
<proteinExistence type="inferred from homology"/>
<evidence type="ECO:0000259" key="9">
    <source>
        <dbReference type="Pfam" id="PF00478"/>
    </source>
</evidence>
<evidence type="ECO:0000256" key="3">
    <source>
        <dbReference type="ARBA" id="ARBA00022749"/>
    </source>
</evidence>
<feature type="non-terminal residue" evidence="10">
    <location>
        <position position="1"/>
    </location>
</feature>
<gene>
    <name evidence="10" type="ORF">ENI35_07370</name>
</gene>
<dbReference type="GO" id="GO:0006177">
    <property type="term" value="P:GMP biosynthetic process"/>
    <property type="evidence" value="ECO:0007669"/>
    <property type="project" value="UniProtKB-KW"/>
</dbReference>
<evidence type="ECO:0000256" key="2">
    <source>
        <dbReference type="ARBA" id="ARBA00005502"/>
    </source>
</evidence>
<dbReference type="GO" id="GO:0003938">
    <property type="term" value="F:IMP dehydrogenase activity"/>
    <property type="evidence" value="ECO:0007669"/>
    <property type="project" value="UniProtKB-EC"/>
</dbReference>